<proteinExistence type="predicted"/>
<dbReference type="EMBL" id="CM055092">
    <property type="protein sequence ID" value="KAJ7568038.1"/>
    <property type="molecule type" value="Genomic_DNA"/>
</dbReference>
<keyword evidence="2" id="KW-1185">Reference proteome</keyword>
<dbReference type="Proteomes" id="UP001162992">
    <property type="component" value="Chromosome 1"/>
</dbReference>
<protein>
    <submittedName>
        <fullName evidence="1">Uncharacterized protein</fullName>
    </submittedName>
</protein>
<sequence>MADQRQGRGCANYAAIVLSLFAAVECALAASTYTVGDASGWGTGNDYRTWEQKHTFAVGDTIVFNYGPPHSVVQVSQADYQACNTNGPLKSYSSGKDTVTIKDPSSFFICGTPGHCQMGMKVAIITASSTPSTPINPPSGTGSTGTGSTKSPTATPNKANTVSLQSGSTSVILLSIVAAITTFLL</sequence>
<reference evidence="2" key="1">
    <citation type="journal article" date="2024" name="Proc. Natl. Acad. Sci. U.S.A.">
        <title>Extraordinary preservation of gene collinearity over three hundred million years revealed in homosporous lycophytes.</title>
        <authorList>
            <person name="Li C."/>
            <person name="Wickell D."/>
            <person name="Kuo L.Y."/>
            <person name="Chen X."/>
            <person name="Nie B."/>
            <person name="Liao X."/>
            <person name="Peng D."/>
            <person name="Ji J."/>
            <person name="Jenkins J."/>
            <person name="Williams M."/>
            <person name="Shu S."/>
            <person name="Plott C."/>
            <person name="Barry K."/>
            <person name="Rajasekar S."/>
            <person name="Grimwood J."/>
            <person name="Han X."/>
            <person name="Sun S."/>
            <person name="Hou Z."/>
            <person name="He W."/>
            <person name="Dai G."/>
            <person name="Sun C."/>
            <person name="Schmutz J."/>
            <person name="Leebens-Mack J.H."/>
            <person name="Li F.W."/>
            <person name="Wang L."/>
        </authorList>
    </citation>
    <scope>NUCLEOTIDE SEQUENCE [LARGE SCALE GENOMIC DNA]</scope>
    <source>
        <strain evidence="2">cv. PW_Plant_1</strain>
    </source>
</reference>
<gene>
    <name evidence="1" type="ORF">O6H91_01G016100</name>
</gene>
<evidence type="ECO:0000313" key="2">
    <source>
        <dbReference type="Proteomes" id="UP001162992"/>
    </source>
</evidence>
<name>A0ACC2ENG4_DIPCM</name>
<comment type="caution">
    <text evidence="1">The sequence shown here is derived from an EMBL/GenBank/DDBJ whole genome shotgun (WGS) entry which is preliminary data.</text>
</comment>
<accession>A0ACC2ENG4</accession>
<evidence type="ECO:0000313" key="1">
    <source>
        <dbReference type="EMBL" id="KAJ7568038.1"/>
    </source>
</evidence>
<organism evidence="1 2">
    <name type="scientific">Diphasiastrum complanatum</name>
    <name type="common">Issler's clubmoss</name>
    <name type="synonym">Lycopodium complanatum</name>
    <dbReference type="NCBI Taxonomy" id="34168"/>
    <lineage>
        <taxon>Eukaryota</taxon>
        <taxon>Viridiplantae</taxon>
        <taxon>Streptophyta</taxon>
        <taxon>Embryophyta</taxon>
        <taxon>Tracheophyta</taxon>
        <taxon>Lycopodiopsida</taxon>
        <taxon>Lycopodiales</taxon>
        <taxon>Lycopodiaceae</taxon>
        <taxon>Lycopodioideae</taxon>
        <taxon>Diphasiastrum</taxon>
    </lineage>
</organism>